<protein>
    <recommendedName>
        <fullName evidence="4">Lipoprotein</fullName>
    </recommendedName>
</protein>
<feature type="signal peptide" evidence="1">
    <location>
        <begin position="1"/>
        <end position="21"/>
    </location>
</feature>
<evidence type="ECO:0000313" key="3">
    <source>
        <dbReference type="Proteomes" id="UP000321110"/>
    </source>
</evidence>
<feature type="chain" id="PRO_5022942303" description="Lipoprotein" evidence="1">
    <location>
        <begin position="22"/>
        <end position="250"/>
    </location>
</feature>
<dbReference type="Proteomes" id="UP000321110">
    <property type="component" value="Unassembled WGS sequence"/>
</dbReference>
<dbReference type="EMBL" id="SSFO01000179">
    <property type="protein sequence ID" value="TXI31650.1"/>
    <property type="molecule type" value="Genomic_DNA"/>
</dbReference>
<accession>A0A5C7W2K4</accession>
<proteinExistence type="predicted"/>
<keyword evidence="1" id="KW-0732">Signal</keyword>
<evidence type="ECO:0000256" key="1">
    <source>
        <dbReference type="SAM" id="SignalP"/>
    </source>
</evidence>
<organism evidence="2 3">
    <name type="scientific">Aquipseudomonas alcaligenes</name>
    <name type="common">Pseudomonas alcaligenes</name>
    <dbReference type="NCBI Taxonomy" id="43263"/>
    <lineage>
        <taxon>Bacteria</taxon>
        <taxon>Pseudomonadati</taxon>
        <taxon>Pseudomonadota</taxon>
        <taxon>Gammaproteobacteria</taxon>
        <taxon>Pseudomonadales</taxon>
        <taxon>Pseudomonadaceae</taxon>
        <taxon>Aquipseudomonas</taxon>
    </lineage>
</organism>
<comment type="caution">
    <text evidence="2">The sequence shown here is derived from an EMBL/GenBank/DDBJ whole genome shotgun (WGS) entry which is preliminary data.</text>
</comment>
<gene>
    <name evidence="2" type="ORF">E6Q69_10930</name>
</gene>
<evidence type="ECO:0000313" key="2">
    <source>
        <dbReference type="EMBL" id="TXI31650.1"/>
    </source>
</evidence>
<name>A0A5C7W2K4_AQUAC</name>
<evidence type="ECO:0008006" key="4">
    <source>
        <dbReference type="Google" id="ProtNLM"/>
    </source>
</evidence>
<reference evidence="2 3" key="1">
    <citation type="submission" date="2018-09" db="EMBL/GenBank/DDBJ databases">
        <title>Metagenome Assembled Genomes from an Advanced Water Purification Facility.</title>
        <authorList>
            <person name="Stamps B.W."/>
            <person name="Spear J.R."/>
        </authorList>
    </citation>
    <scope>NUCLEOTIDE SEQUENCE [LARGE SCALE GENOMIC DNA]</scope>
    <source>
        <strain evidence="2">Bin_52_1</strain>
    </source>
</reference>
<dbReference type="AlphaFoldDB" id="A0A5C7W2K4"/>
<sequence length="250" mass="27753">MKSMGRGLVTVAALLSVMAQAQDCREQLPQILKSAYPPGQHVSLEEAACKVWPARPDLTLVAVPLPRAEHDGYGETDLELLVAGSTSGQVSVRKLLPGELDWDAVYVSGISFDTAPYWVSERRLAFGVRVSRNGSSRANPFFEQSLNLYVLDGDAIRPVLSDLVMAEGSGEWDTNCTGEWNDMKRTLALAEQAGPNGYNDIILREKRTFSSAEVRGDECVSVDENRGQQRYRLTYDGERYVVPKELQRLR</sequence>